<reference evidence="2" key="5">
    <citation type="journal article" date="2021" name="G3 (Bethesda)">
        <title>Aegilops tauschii genome assembly Aet v5.0 features greater sequence contiguity and improved annotation.</title>
        <authorList>
            <person name="Wang L."/>
            <person name="Zhu T."/>
            <person name="Rodriguez J.C."/>
            <person name="Deal K.R."/>
            <person name="Dubcovsky J."/>
            <person name="McGuire P.E."/>
            <person name="Lux T."/>
            <person name="Spannagl M."/>
            <person name="Mayer K.F.X."/>
            <person name="Baldrich P."/>
            <person name="Meyers B.C."/>
            <person name="Huo N."/>
            <person name="Gu Y.Q."/>
            <person name="Zhou H."/>
            <person name="Devos K.M."/>
            <person name="Bennetzen J.L."/>
            <person name="Unver T."/>
            <person name="Budak H."/>
            <person name="Gulick P.J."/>
            <person name="Galiba G."/>
            <person name="Kalapos B."/>
            <person name="Nelson D.R."/>
            <person name="Li P."/>
            <person name="You F.M."/>
            <person name="Luo M.C."/>
            <person name="Dvorak J."/>
        </authorList>
    </citation>
    <scope>NUCLEOTIDE SEQUENCE [LARGE SCALE GENOMIC DNA]</scope>
    <source>
        <strain evidence="2">cv. AL8/78</strain>
    </source>
</reference>
<feature type="region of interest" description="Disordered" evidence="1">
    <location>
        <begin position="1"/>
        <end position="26"/>
    </location>
</feature>
<keyword evidence="3" id="KW-1185">Reference proteome</keyword>
<evidence type="ECO:0000313" key="2">
    <source>
        <dbReference type="EnsemblPlants" id="AET3Gv20437900.4"/>
    </source>
</evidence>
<accession>A0A453ESI1</accession>
<dbReference type="EnsemblPlants" id="AET3Gv20437900.4">
    <property type="protein sequence ID" value="AET3Gv20437900.4"/>
    <property type="gene ID" value="AET3Gv20437900"/>
</dbReference>
<reference evidence="3" key="2">
    <citation type="journal article" date="2017" name="Nat. Plants">
        <title>The Aegilops tauschii genome reveals multiple impacts of transposons.</title>
        <authorList>
            <person name="Zhao G."/>
            <person name="Zou C."/>
            <person name="Li K."/>
            <person name="Wang K."/>
            <person name="Li T."/>
            <person name="Gao L."/>
            <person name="Zhang X."/>
            <person name="Wang H."/>
            <person name="Yang Z."/>
            <person name="Liu X."/>
            <person name="Jiang W."/>
            <person name="Mao L."/>
            <person name="Kong X."/>
            <person name="Jiao Y."/>
            <person name="Jia J."/>
        </authorList>
    </citation>
    <scope>NUCLEOTIDE SEQUENCE [LARGE SCALE GENOMIC DNA]</scope>
    <source>
        <strain evidence="3">cv. AL8/78</strain>
    </source>
</reference>
<proteinExistence type="predicted"/>
<evidence type="ECO:0000256" key="1">
    <source>
        <dbReference type="SAM" id="MobiDB-lite"/>
    </source>
</evidence>
<sequence>EQSLYENPTRPSEESNGDGYNYTGDLDVDPSSAMYNLYATYGGWDE</sequence>
<protein>
    <submittedName>
        <fullName evidence="2">Uncharacterized protein</fullName>
    </submittedName>
</protein>
<evidence type="ECO:0000313" key="3">
    <source>
        <dbReference type="Proteomes" id="UP000015105"/>
    </source>
</evidence>
<reference evidence="2" key="3">
    <citation type="journal article" date="2017" name="Nature">
        <title>Genome sequence of the progenitor of the wheat D genome Aegilops tauschii.</title>
        <authorList>
            <person name="Luo M.C."/>
            <person name="Gu Y.Q."/>
            <person name="Puiu D."/>
            <person name="Wang H."/>
            <person name="Twardziok S.O."/>
            <person name="Deal K.R."/>
            <person name="Huo N."/>
            <person name="Zhu T."/>
            <person name="Wang L."/>
            <person name="Wang Y."/>
            <person name="McGuire P.E."/>
            <person name="Liu S."/>
            <person name="Long H."/>
            <person name="Ramasamy R.K."/>
            <person name="Rodriguez J.C."/>
            <person name="Van S.L."/>
            <person name="Yuan L."/>
            <person name="Wang Z."/>
            <person name="Xia Z."/>
            <person name="Xiao L."/>
            <person name="Anderson O.D."/>
            <person name="Ouyang S."/>
            <person name="Liang Y."/>
            <person name="Zimin A.V."/>
            <person name="Pertea G."/>
            <person name="Qi P."/>
            <person name="Bennetzen J.L."/>
            <person name="Dai X."/>
            <person name="Dawson M.W."/>
            <person name="Muller H.G."/>
            <person name="Kugler K."/>
            <person name="Rivarola-Duarte L."/>
            <person name="Spannagl M."/>
            <person name="Mayer K.F.X."/>
            <person name="Lu F.H."/>
            <person name="Bevan M.W."/>
            <person name="Leroy P."/>
            <person name="Li P."/>
            <person name="You F.M."/>
            <person name="Sun Q."/>
            <person name="Liu Z."/>
            <person name="Lyons E."/>
            <person name="Wicker T."/>
            <person name="Salzberg S.L."/>
            <person name="Devos K.M."/>
            <person name="Dvorak J."/>
        </authorList>
    </citation>
    <scope>NUCLEOTIDE SEQUENCE [LARGE SCALE GENOMIC DNA]</scope>
    <source>
        <strain evidence="2">cv. AL8/78</strain>
    </source>
</reference>
<organism evidence="2 3">
    <name type="scientific">Aegilops tauschii subsp. strangulata</name>
    <name type="common">Goatgrass</name>
    <dbReference type="NCBI Taxonomy" id="200361"/>
    <lineage>
        <taxon>Eukaryota</taxon>
        <taxon>Viridiplantae</taxon>
        <taxon>Streptophyta</taxon>
        <taxon>Embryophyta</taxon>
        <taxon>Tracheophyta</taxon>
        <taxon>Spermatophyta</taxon>
        <taxon>Magnoliopsida</taxon>
        <taxon>Liliopsida</taxon>
        <taxon>Poales</taxon>
        <taxon>Poaceae</taxon>
        <taxon>BOP clade</taxon>
        <taxon>Pooideae</taxon>
        <taxon>Triticodae</taxon>
        <taxon>Triticeae</taxon>
        <taxon>Triticinae</taxon>
        <taxon>Aegilops</taxon>
    </lineage>
</organism>
<dbReference type="AlphaFoldDB" id="A0A453ESI1"/>
<dbReference type="Gramene" id="AET3Gv20437900.4">
    <property type="protein sequence ID" value="AET3Gv20437900.4"/>
    <property type="gene ID" value="AET3Gv20437900"/>
</dbReference>
<dbReference type="Proteomes" id="UP000015105">
    <property type="component" value="Chromosome 3D"/>
</dbReference>
<reference evidence="3" key="1">
    <citation type="journal article" date="2014" name="Science">
        <title>Ancient hybridizations among the ancestral genomes of bread wheat.</title>
        <authorList>
            <consortium name="International Wheat Genome Sequencing Consortium,"/>
            <person name="Marcussen T."/>
            <person name="Sandve S.R."/>
            <person name="Heier L."/>
            <person name="Spannagl M."/>
            <person name="Pfeifer M."/>
            <person name="Jakobsen K.S."/>
            <person name="Wulff B.B."/>
            <person name="Steuernagel B."/>
            <person name="Mayer K.F."/>
            <person name="Olsen O.A."/>
        </authorList>
    </citation>
    <scope>NUCLEOTIDE SEQUENCE [LARGE SCALE GENOMIC DNA]</scope>
    <source>
        <strain evidence="3">cv. AL8/78</strain>
    </source>
</reference>
<name>A0A453ESI1_AEGTS</name>
<feature type="compositionally biased region" description="Polar residues" evidence="1">
    <location>
        <begin position="1"/>
        <end position="10"/>
    </location>
</feature>
<reference evidence="2" key="4">
    <citation type="submission" date="2019-03" db="UniProtKB">
        <authorList>
            <consortium name="EnsemblPlants"/>
        </authorList>
    </citation>
    <scope>IDENTIFICATION</scope>
</reference>